<evidence type="ECO:0000256" key="1">
    <source>
        <dbReference type="SAM" id="Phobius"/>
    </source>
</evidence>
<evidence type="ECO:0000259" key="2">
    <source>
        <dbReference type="Pfam" id="PF01370"/>
    </source>
</evidence>
<dbReference type="RefSeq" id="WP_201683001.1">
    <property type="nucleotide sequence ID" value="NZ_JAEQNA010000001.1"/>
</dbReference>
<dbReference type="Pfam" id="PF01370">
    <property type="entry name" value="Epimerase"/>
    <property type="match status" value="1"/>
</dbReference>
<dbReference type="Gene3D" id="3.40.50.720">
    <property type="entry name" value="NAD(P)-binding Rossmann-like Domain"/>
    <property type="match status" value="1"/>
</dbReference>
<dbReference type="InterPro" id="IPR036291">
    <property type="entry name" value="NAD(P)-bd_dom_sf"/>
</dbReference>
<reference evidence="3" key="1">
    <citation type="submission" date="2021-01" db="EMBL/GenBank/DDBJ databases">
        <title>Ramlibacter sp. strain AW1 16S ribosomal RNA gene Genome sequencing and assembly.</title>
        <authorList>
            <person name="Kang M."/>
        </authorList>
    </citation>
    <scope>NUCLEOTIDE SEQUENCE</scope>
    <source>
        <strain evidence="3">AW1</strain>
    </source>
</reference>
<dbReference type="AlphaFoldDB" id="A0A937D6M2"/>
<dbReference type="PANTHER" id="PTHR12126">
    <property type="entry name" value="NADH-UBIQUINONE OXIDOREDUCTASE 39 KDA SUBUNIT-RELATED"/>
    <property type="match status" value="1"/>
</dbReference>
<keyword evidence="4" id="KW-1185">Reference proteome</keyword>
<dbReference type="InterPro" id="IPR025695">
    <property type="entry name" value="DoxX-like"/>
</dbReference>
<protein>
    <submittedName>
        <fullName evidence="3">SDR family oxidoreductase</fullName>
    </submittedName>
</protein>
<feature type="transmembrane region" description="Helical" evidence="1">
    <location>
        <begin position="379"/>
        <end position="398"/>
    </location>
</feature>
<evidence type="ECO:0000313" key="4">
    <source>
        <dbReference type="Proteomes" id="UP000613011"/>
    </source>
</evidence>
<accession>A0A937D6M2</accession>
<evidence type="ECO:0000313" key="3">
    <source>
        <dbReference type="EMBL" id="MBL0420006.1"/>
    </source>
</evidence>
<dbReference type="InterPro" id="IPR051207">
    <property type="entry name" value="ComplexI_NDUFA9_subunit"/>
</dbReference>
<proteinExistence type="predicted"/>
<dbReference type="GO" id="GO:0044877">
    <property type="term" value="F:protein-containing complex binding"/>
    <property type="evidence" value="ECO:0007669"/>
    <property type="project" value="TreeGrafter"/>
</dbReference>
<gene>
    <name evidence="3" type="ORF">JI739_06565</name>
</gene>
<dbReference type="Proteomes" id="UP000613011">
    <property type="component" value="Unassembled WGS sequence"/>
</dbReference>
<comment type="caution">
    <text evidence="3">The sequence shown here is derived from an EMBL/GenBank/DDBJ whole genome shotgun (WGS) entry which is preliminary data.</text>
</comment>
<keyword evidence="1" id="KW-1133">Transmembrane helix</keyword>
<keyword evidence="1" id="KW-0812">Transmembrane</keyword>
<dbReference type="SUPFAM" id="SSF51735">
    <property type="entry name" value="NAD(P)-binding Rossmann-fold domains"/>
    <property type="match status" value="1"/>
</dbReference>
<dbReference type="Pfam" id="PF13781">
    <property type="entry name" value="DoxX_3"/>
    <property type="match status" value="1"/>
</dbReference>
<feature type="transmembrane region" description="Helical" evidence="1">
    <location>
        <begin position="306"/>
        <end position="331"/>
    </location>
</feature>
<organism evidence="3 4">
    <name type="scientific">Ramlibacter aurantiacus</name>
    <dbReference type="NCBI Taxonomy" id="2801330"/>
    <lineage>
        <taxon>Bacteria</taxon>
        <taxon>Pseudomonadati</taxon>
        <taxon>Pseudomonadota</taxon>
        <taxon>Betaproteobacteria</taxon>
        <taxon>Burkholderiales</taxon>
        <taxon>Comamonadaceae</taxon>
        <taxon>Ramlibacter</taxon>
    </lineage>
</organism>
<dbReference type="InterPro" id="IPR001509">
    <property type="entry name" value="Epimerase_deHydtase"/>
</dbReference>
<feature type="domain" description="NAD-dependent epimerase/dehydratase" evidence="2">
    <location>
        <begin position="3"/>
        <end position="199"/>
    </location>
</feature>
<sequence>MRVLITGATGFIGRSLAQALLRQGHELVCAVRDPRRLDLGPGRWQALQADLARVPDRAWWREQLAGVDAVVNAVGIIRESPAQPFDALHHRAPAELFRACVDAGVAVVVQVSALGADEQARSRYHLSKKAADDVLRSLPLRGAVVQPSVVYGAGGASTALFNRLAAAPLLWMPEAGRMHLQPVHLQDVVQGVVALLQAPPARIETIAFVGPEQLTMAGYLRRLRRALGVAGPLPVLPMPRSLFLWGARLASRVPGGLLDEETAGMLLRGNSAPAHGLQALLGRPSTPVRQFVPEGLQEPLRTQAVLGVWVPVLRVALALLWLWTAVVSLGLYPVQDSYALLAQVGITGAAAPVALYGAALLDGVLGLLTLACPARWRRALWALQLLVIAGYTALITLFLPEYWLHPYGPISKNLPILAAIGLLWGLEPRPTLRR</sequence>
<dbReference type="PANTHER" id="PTHR12126:SF11">
    <property type="entry name" value="NADH DEHYDROGENASE [UBIQUINONE] 1 ALPHA SUBCOMPLEX SUBUNIT 9, MITOCHONDRIAL"/>
    <property type="match status" value="1"/>
</dbReference>
<feature type="transmembrane region" description="Helical" evidence="1">
    <location>
        <begin position="338"/>
        <end position="359"/>
    </location>
</feature>
<name>A0A937D6M2_9BURK</name>
<feature type="transmembrane region" description="Helical" evidence="1">
    <location>
        <begin position="410"/>
        <end position="426"/>
    </location>
</feature>
<keyword evidence="1" id="KW-0472">Membrane</keyword>
<dbReference type="EMBL" id="JAEQNA010000001">
    <property type="protein sequence ID" value="MBL0420006.1"/>
    <property type="molecule type" value="Genomic_DNA"/>
</dbReference>